<organism evidence="2 3">
    <name type="scientific">Triangularia verruculosa</name>
    <dbReference type="NCBI Taxonomy" id="2587418"/>
    <lineage>
        <taxon>Eukaryota</taxon>
        <taxon>Fungi</taxon>
        <taxon>Dikarya</taxon>
        <taxon>Ascomycota</taxon>
        <taxon>Pezizomycotina</taxon>
        <taxon>Sordariomycetes</taxon>
        <taxon>Sordariomycetidae</taxon>
        <taxon>Sordariales</taxon>
        <taxon>Podosporaceae</taxon>
        <taxon>Triangularia</taxon>
    </lineage>
</organism>
<gene>
    <name evidence="2" type="ORF">QBC40DRAFT_51200</name>
</gene>
<evidence type="ECO:0000256" key="1">
    <source>
        <dbReference type="SAM" id="Phobius"/>
    </source>
</evidence>
<feature type="transmembrane region" description="Helical" evidence="1">
    <location>
        <begin position="21"/>
        <end position="41"/>
    </location>
</feature>
<dbReference type="EMBL" id="MU863877">
    <property type="protein sequence ID" value="KAK4205363.1"/>
    <property type="molecule type" value="Genomic_DNA"/>
</dbReference>
<proteinExistence type="predicted"/>
<reference evidence="2" key="2">
    <citation type="submission" date="2023-05" db="EMBL/GenBank/DDBJ databases">
        <authorList>
            <consortium name="Lawrence Berkeley National Laboratory"/>
            <person name="Steindorff A."/>
            <person name="Hensen N."/>
            <person name="Bonometti L."/>
            <person name="Westerberg I."/>
            <person name="Brannstrom I.O."/>
            <person name="Guillou S."/>
            <person name="Cros-Aarteil S."/>
            <person name="Calhoun S."/>
            <person name="Haridas S."/>
            <person name="Kuo A."/>
            <person name="Mondo S."/>
            <person name="Pangilinan J."/>
            <person name="Riley R."/>
            <person name="Labutti K."/>
            <person name="Andreopoulos B."/>
            <person name="Lipzen A."/>
            <person name="Chen C."/>
            <person name="Yanf M."/>
            <person name="Daum C."/>
            <person name="Ng V."/>
            <person name="Clum A."/>
            <person name="Ohm R."/>
            <person name="Martin F."/>
            <person name="Silar P."/>
            <person name="Natvig D."/>
            <person name="Lalanne C."/>
            <person name="Gautier V."/>
            <person name="Ament-Velasquez S.L."/>
            <person name="Kruys A."/>
            <person name="Hutchinson M.I."/>
            <person name="Powell A.J."/>
            <person name="Barry K."/>
            <person name="Miller A.N."/>
            <person name="Grigoriev I.V."/>
            <person name="Debuchy R."/>
            <person name="Gladieux P."/>
            <person name="Thoren M.H."/>
            <person name="Johannesson H."/>
        </authorList>
    </citation>
    <scope>NUCLEOTIDE SEQUENCE</scope>
    <source>
        <strain evidence="2">CBS 315.58</strain>
    </source>
</reference>
<sequence length="76" mass="8754">MSQKSFFFRFFFFAPGKYLPYIRPCLFFGLIGLLGQIHTSIHLHITLFGAFLGLPILFVEGGRGVFTGLMFFLERK</sequence>
<keyword evidence="3" id="KW-1185">Reference proteome</keyword>
<keyword evidence="1" id="KW-1133">Transmembrane helix</keyword>
<dbReference type="Proteomes" id="UP001303160">
    <property type="component" value="Unassembled WGS sequence"/>
</dbReference>
<keyword evidence="1" id="KW-0472">Membrane</keyword>
<dbReference type="AlphaFoldDB" id="A0AAN6XRR9"/>
<name>A0AAN6XRR9_9PEZI</name>
<protein>
    <submittedName>
        <fullName evidence="2">Uncharacterized protein</fullName>
    </submittedName>
</protein>
<keyword evidence="1" id="KW-0812">Transmembrane</keyword>
<reference evidence="2" key="1">
    <citation type="journal article" date="2023" name="Mol. Phylogenet. Evol.">
        <title>Genome-scale phylogeny and comparative genomics of the fungal order Sordariales.</title>
        <authorList>
            <person name="Hensen N."/>
            <person name="Bonometti L."/>
            <person name="Westerberg I."/>
            <person name="Brannstrom I.O."/>
            <person name="Guillou S."/>
            <person name="Cros-Aarteil S."/>
            <person name="Calhoun S."/>
            <person name="Haridas S."/>
            <person name="Kuo A."/>
            <person name="Mondo S."/>
            <person name="Pangilinan J."/>
            <person name="Riley R."/>
            <person name="LaButti K."/>
            <person name="Andreopoulos B."/>
            <person name="Lipzen A."/>
            <person name="Chen C."/>
            <person name="Yan M."/>
            <person name="Daum C."/>
            <person name="Ng V."/>
            <person name="Clum A."/>
            <person name="Steindorff A."/>
            <person name="Ohm R.A."/>
            <person name="Martin F."/>
            <person name="Silar P."/>
            <person name="Natvig D.O."/>
            <person name="Lalanne C."/>
            <person name="Gautier V."/>
            <person name="Ament-Velasquez S.L."/>
            <person name="Kruys A."/>
            <person name="Hutchinson M.I."/>
            <person name="Powell A.J."/>
            <person name="Barry K."/>
            <person name="Miller A.N."/>
            <person name="Grigoriev I.V."/>
            <person name="Debuchy R."/>
            <person name="Gladieux P."/>
            <person name="Hiltunen Thoren M."/>
            <person name="Johannesson H."/>
        </authorList>
    </citation>
    <scope>NUCLEOTIDE SEQUENCE</scope>
    <source>
        <strain evidence="2">CBS 315.58</strain>
    </source>
</reference>
<accession>A0AAN6XRR9</accession>
<comment type="caution">
    <text evidence="2">The sequence shown here is derived from an EMBL/GenBank/DDBJ whole genome shotgun (WGS) entry which is preliminary data.</text>
</comment>
<evidence type="ECO:0000313" key="2">
    <source>
        <dbReference type="EMBL" id="KAK4205363.1"/>
    </source>
</evidence>
<evidence type="ECO:0000313" key="3">
    <source>
        <dbReference type="Proteomes" id="UP001303160"/>
    </source>
</evidence>
<feature type="transmembrane region" description="Helical" evidence="1">
    <location>
        <begin position="47"/>
        <end position="73"/>
    </location>
</feature>